<name>W4KB31_HETIT</name>
<dbReference type="GeneID" id="20670179"/>
<dbReference type="RefSeq" id="XP_009544929.1">
    <property type="nucleotide sequence ID" value="XM_009546634.1"/>
</dbReference>
<accession>W4KB31</accession>
<organism evidence="1 2">
    <name type="scientific">Heterobasidion irregulare (strain TC 32-1)</name>
    <dbReference type="NCBI Taxonomy" id="747525"/>
    <lineage>
        <taxon>Eukaryota</taxon>
        <taxon>Fungi</taxon>
        <taxon>Dikarya</taxon>
        <taxon>Basidiomycota</taxon>
        <taxon>Agaricomycotina</taxon>
        <taxon>Agaricomycetes</taxon>
        <taxon>Russulales</taxon>
        <taxon>Bondarzewiaceae</taxon>
        <taxon>Heterobasidion</taxon>
        <taxon>Heterobasidion annosum species complex</taxon>
    </lineage>
</organism>
<sequence>MPSYAGGYRLNGSIMWDLCFQLSLIIDSVVDFVSVNNVLFSTTTALLAIRGST</sequence>
<dbReference type="KEGG" id="hir:HETIRDRAFT_314965"/>
<gene>
    <name evidence="1" type="ORF">HETIRDRAFT_314965</name>
</gene>
<proteinExistence type="predicted"/>
<dbReference type="AlphaFoldDB" id="W4KB31"/>
<keyword evidence="2" id="KW-1185">Reference proteome</keyword>
<evidence type="ECO:0000313" key="1">
    <source>
        <dbReference type="EMBL" id="ETW82575.1"/>
    </source>
</evidence>
<evidence type="ECO:0000313" key="2">
    <source>
        <dbReference type="Proteomes" id="UP000030671"/>
    </source>
</evidence>
<protein>
    <submittedName>
        <fullName evidence="1">Uncharacterized protein</fullName>
    </submittedName>
</protein>
<reference evidence="1 2" key="1">
    <citation type="journal article" date="2012" name="New Phytol.">
        <title>Insight into trade-off between wood decay and parasitism from the genome of a fungal forest pathogen.</title>
        <authorList>
            <person name="Olson A."/>
            <person name="Aerts A."/>
            <person name="Asiegbu F."/>
            <person name="Belbahri L."/>
            <person name="Bouzid O."/>
            <person name="Broberg A."/>
            <person name="Canback B."/>
            <person name="Coutinho P.M."/>
            <person name="Cullen D."/>
            <person name="Dalman K."/>
            <person name="Deflorio G."/>
            <person name="van Diepen L.T."/>
            <person name="Dunand C."/>
            <person name="Duplessis S."/>
            <person name="Durling M."/>
            <person name="Gonthier P."/>
            <person name="Grimwood J."/>
            <person name="Fossdal C.G."/>
            <person name="Hansson D."/>
            <person name="Henrissat B."/>
            <person name="Hietala A."/>
            <person name="Himmelstrand K."/>
            <person name="Hoffmeister D."/>
            <person name="Hogberg N."/>
            <person name="James T.Y."/>
            <person name="Karlsson M."/>
            <person name="Kohler A."/>
            <person name="Kues U."/>
            <person name="Lee Y.H."/>
            <person name="Lin Y.C."/>
            <person name="Lind M."/>
            <person name="Lindquist E."/>
            <person name="Lombard V."/>
            <person name="Lucas S."/>
            <person name="Lunden K."/>
            <person name="Morin E."/>
            <person name="Murat C."/>
            <person name="Park J."/>
            <person name="Raffaello T."/>
            <person name="Rouze P."/>
            <person name="Salamov A."/>
            <person name="Schmutz J."/>
            <person name="Solheim H."/>
            <person name="Stahlberg J."/>
            <person name="Velez H."/>
            <person name="de Vries R.P."/>
            <person name="Wiebenga A."/>
            <person name="Woodward S."/>
            <person name="Yakovlev I."/>
            <person name="Garbelotto M."/>
            <person name="Martin F."/>
            <person name="Grigoriev I.V."/>
            <person name="Stenlid J."/>
        </authorList>
    </citation>
    <scope>NUCLEOTIDE SEQUENCE [LARGE SCALE GENOMIC DNA]</scope>
    <source>
        <strain evidence="1 2">TC 32-1</strain>
    </source>
</reference>
<dbReference type="EMBL" id="KI925457">
    <property type="protein sequence ID" value="ETW82575.1"/>
    <property type="molecule type" value="Genomic_DNA"/>
</dbReference>
<dbReference type="Proteomes" id="UP000030671">
    <property type="component" value="Unassembled WGS sequence"/>
</dbReference>
<dbReference type="InParanoid" id="W4KB31"/>
<dbReference type="HOGENOM" id="CLU_3068945_0_0_1"/>